<dbReference type="OrthoDB" id="3344950at2759"/>
<accession>A0A2W1EH45</accession>
<proteinExistence type="predicted"/>
<protein>
    <submittedName>
        <fullName evidence="1">Uncharacterized protein</fullName>
    </submittedName>
</protein>
<organism evidence="1 2">
    <name type="scientific">Pyrenophora tritici-repentis</name>
    <dbReference type="NCBI Taxonomy" id="45151"/>
    <lineage>
        <taxon>Eukaryota</taxon>
        <taxon>Fungi</taxon>
        <taxon>Dikarya</taxon>
        <taxon>Ascomycota</taxon>
        <taxon>Pezizomycotina</taxon>
        <taxon>Dothideomycetes</taxon>
        <taxon>Pleosporomycetidae</taxon>
        <taxon>Pleosporales</taxon>
        <taxon>Pleosporineae</taxon>
        <taxon>Pleosporaceae</taxon>
        <taxon>Pyrenophora</taxon>
    </lineage>
</organism>
<evidence type="ECO:0000313" key="1">
    <source>
        <dbReference type="EMBL" id="KAI1513668.1"/>
    </source>
</evidence>
<comment type="caution">
    <text evidence="1">The sequence shown here is derived from an EMBL/GenBank/DDBJ whole genome shotgun (WGS) entry which is preliminary data.</text>
</comment>
<dbReference type="Proteomes" id="UP000249757">
    <property type="component" value="Unassembled WGS sequence"/>
</dbReference>
<dbReference type="OMA" id="HEPEYFA"/>
<name>A0A2W1EH45_9PLEO</name>
<reference evidence="2" key="1">
    <citation type="journal article" date="2022" name="Microb. Genom.">
        <title>A global pangenome for the wheat fungal pathogen Pyrenophora tritici-repentis and prediction of effector protein structural homology.</title>
        <authorList>
            <person name="Moolhuijzen P.M."/>
            <person name="See P.T."/>
            <person name="Shi G."/>
            <person name="Powell H.R."/>
            <person name="Cockram J."/>
            <person name="Jorgensen L.N."/>
            <person name="Benslimane H."/>
            <person name="Strelkov S.E."/>
            <person name="Turner J."/>
            <person name="Liu Z."/>
            <person name="Moffat C.S."/>
        </authorList>
    </citation>
    <scope>NUCLEOTIDE SEQUENCE [LARGE SCALE GENOMIC DNA]</scope>
</reference>
<gene>
    <name evidence="1" type="ORF">Ptr86124_007570</name>
</gene>
<evidence type="ECO:0000313" key="2">
    <source>
        <dbReference type="Proteomes" id="UP000249757"/>
    </source>
</evidence>
<keyword evidence="2" id="KW-1185">Reference proteome</keyword>
<dbReference type="EMBL" id="NRDI02000009">
    <property type="protein sequence ID" value="KAI1513668.1"/>
    <property type="molecule type" value="Genomic_DNA"/>
</dbReference>
<dbReference type="AlphaFoldDB" id="A0A2W1EH45"/>
<sequence length="152" mass="17023">MATAETVDLGPAHAPHQGSIDAFASILDSVKEELVKLRHDHDKHEPTYFSRVHHLPNSDLTSFTAADLTSVRVAISAYGLHLFGKVRLPALDDGYIHIRIFGRPKEGTDGSELEEREYSLHSIHTEEVVKEDGDRVYRAVFGEADALEWFET</sequence>